<organism evidence="2 3">
    <name type="scientific">Natronosalvus hydrolyticus</name>
    <dbReference type="NCBI Taxonomy" id="2979988"/>
    <lineage>
        <taxon>Archaea</taxon>
        <taxon>Methanobacteriati</taxon>
        <taxon>Methanobacteriota</taxon>
        <taxon>Stenosarchaea group</taxon>
        <taxon>Halobacteria</taxon>
        <taxon>Halobacteriales</taxon>
        <taxon>Natrialbaceae</taxon>
        <taxon>Natronosalvus</taxon>
    </lineage>
</organism>
<evidence type="ECO:0000313" key="3">
    <source>
        <dbReference type="Proteomes" id="UP001321047"/>
    </source>
</evidence>
<name>A0AAP3E623_9EURY</name>
<feature type="transmembrane region" description="Helical" evidence="1">
    <location>
        <begin position="42"/>
        <end position="66"/>
    </location>
</feature>
<evidence type="ECO:0000256" key="1">
    <source>
        <dbReference type="SAM" id="Phobius"/>
    </source>
</evidence>
<dbReference type="AlphaFoldDB" id="A0AAP3E623"/>
<keyword evidence="1" id="KW-0812">Transmembrane</keyword>
<dbReference type="EMBL" id="JAOPJZ010000005">
    <property type="protein sequence ID" value="MCU4752006.1"/>
    <property type="molecule type" value="Genomic_DNA"/>
</dbReference>
<feature type="transmembrane region" description="Helical" evidence="1">
    <location>
        <begin position="188"/>
        <end position="208"/>
    </location>
</feature>
<feature type="transmembrane region" description="Helical" evidence="1">
    <location>
        <begin position="78"/>
        <end position="100"/>
    </location>
</feature>
<dbReference type="RefSeq" id="WP_342808354.1">
    <property type="nucleotide sequence ID" value="NZ_JAOPJZ010000005.1"/>
</dbReference>
<gene>
    <name evidence="2" type="ORF">OB919_08420</name>
</gene>
<keyword evidence="1" id="KW-1133">Transmembrane helix</keyword>
<comment type="caution">
    <text evidence="2">The sequence shown here is derived from an EMBL/GenBank/DDBJ whole genome shotgun (WGS) entry which is preliminary data.</text>
</comment>
<protein>
    <submittedName>
        <fullName evidence="2">Uncharacterized protein</fullName>
    </submittedName>
</protein>
<reference evidence="2 3" key="1">
    <citation type="submission" date="2022-09" db="EMBL/GenBank/DDBJ databases">
        <title>Enrichment on poylsaccharides allowed isolation of novel metabolic and taxonomic groups of Haloarchaea.</title>
        <authorList>
            <person name="Sorokin D.Y."/>
            <person name="Elcheninov A.G."/>
            <person name="Khizhniak T.V."/>
            <person name="Kolganova T.V."/>
            <person name="Kublanov I.V."/>
        </authorList>
    </citation>
    <scope>NUCLEOTIDE SEQUENCE [LARGE SCALE GENOMIC DNA]</scope>
    <source>
        <strain evidence="2 3">AArc-curdl1</strain>
    </source>
</reference>
<evidence type="ECO:0000313" key="2">
    <source>
        <dbReference type="EMBL" id="MCU4752006.1"/>
    </source>
</evidence>
<keyword evidence="3" id="KW-1185">Reference proteome</keyword>
<keyword evidence="1" id="KW-0472">Membrane</keyword>
<dbReference type="Proteomes" id="UP001321047">
    <property type="component" value="Unassembled WGS sequence"/>
</dbReference>
<proteinExistence type="predicted"/>
<accession>A0AAP3E623</accession>
<feature type="transmembrane region" description="Helical" evidence="1">
    <location>
        <begin position="112"/>
        <end position="131"/>
    </location>
</feature>
<feature type="transmembrane region" description="Helical" evidence="1">
    <location>
        <begin position="138"/>
        <end position="162"/>
    </location>
</feature>
<sequence>MTGSPASPRWGHGSVLAAAGIVLLAHPTYVSSLSVYPGTDWGFLPLFHAAFTALGLLAISAGWLLVRHGRHVPPTRELLVVATVTAVAVPLYGAVLLQTYGTSGPIMEGYGVKRAFVGGLVAGSFLIGFSLSSRRWRAAAAGGIIPSVPAAFVVFEWVLVVLEYRSGALLGPVVDVWFFLTAAPLLEIPYLGTGILLVAGALGFWMGVPTKRVTPDSYGRESASGNGQS</sequence>